<feature type="compositionally biased region" description="Basic and acidic residues" evidence="1">
    <location>
        <begin position="41"/>
        <end position="50"/>
    </location>
</feature>
<evidence type="ECO:0000313" key="5">
    <source>
        <dbReference type="Proteomes" id="UP000748067"/>
    </source>
</evidence>
<evidence type="ECO:0000313" key="2">
    <source>
        <dbReference type="EMBL" id="KAF2406740.1"/>
    </source>
</evidence>
<protein>
    <submittedName>
        <fullName evidence="3">Uncharacterized protein</fullName>
    </submittedName>
</protein>
<evidence type="ECO:0000313" key="3">
    <source>
        <dbReference type="EMBL" id="SDN51211.1"/>
    </source>
</evidence>
<evidence type="ECO:0000313" key="4">
    <source>
        <dbReference type="Proteomes" id="UP000182470"/>
    </source>
</evidence>
<reference evidence="3 4" key="2">
    <citation type="submission" date="2016-10" db="EMBL/GenBank/DDBJ databases">
        <authorList>
            <person name="de Groot N.N."/>
        </authorList>
    </citation>
    <scope>NUCLEOTIDE SEQUENCE [LARGE SCALE GENOMIC DNA]</scope>
    <source>
        <strain evidence="3 4">BS2772</strain>
    </source>
</reference>
<proteinExistence type="predicted"/>
<reference evidence="2 5" key="1">
    <citation type="submission" date="2015-01" db="EMBL/GenBank/DDBJ databases">
        <title>Genome Sequence of Pseudomonas antarctica CMS 35.</title>
        <authorList>
            <person name="Voget S."/>
            <person name="Chow J."/>
            <person name="Daniel R."/>
            <person name="Streit W."/>
        </authorList>
    </citation>
    <scope>NUCLEOTIDE SEQUENCE [LARGE SCALE GENOMIC DNA]</scope>
    <source>
        <strain evidence="2 5">CMS 35</strain>
    </source>
</reference>
<sequence>MFASEQTPLASSPHTATAQNSCVYRGTHQCPAPSQPLDGVRGARELENTKAGDQTNIKMHKRKRRPFLTGVFVKYEDAGASIE</sequence>
<dbReference type="AlphaFoldDB" id="A0A1H0BZW0"/>
<organism evidence="3 4">
    <name type="scientific">Pseudomonas antarctica</name>
    <dbReference type="NCBI Taxonomy" id="219572"/>
    <lineage>
        <taxon>Bacteria</taxon>
        <taxon>Pseudomonadati</taxon>
        <taxon>Pseudomonadota</taxon>
        <taxon>Gammaproteobacteria</taxon>
        <taxon>Pseudomonadales</taxon>
        <taxon>Pseudomonadaceae</taxon>
        <taxon>Pseudomonas</taxon>
    </lineage>
</organism>
<keyword evidence="5" id="KW-1185">Reference proteome</keyword>
<dbReference type="Proteomes" id="UP000748067">
    <property type="component" value="Unassembled WGS sequence"/>
</dbReference>
<name>A0A1H0BZW0_9PSED</name>
<dbReference type="Proteomes" id="UP000182470">
    <property type="component" value="Chromosome I"/>
</dbReference>
<accession>A0A1H0BZW0</accession>
<evidence type="ECO:0000256" key="1">
    <source>
        <dbReference type="SAM" id="MobiDB-lite"/>
    </source>
</evidence>
<dbReference type="EMBL" id="LT629704">
    <property type="protein sequence ID" value="SDN51211.1"/>
    <property type="molecule type" value="Genomic_DNA"/>
</dbReference>
<gene>
    <name evidence="2" type="ORF">PSAN_49170</name>
    <name evidence="3" type="ORF">SAMN04490179_4577</name>
</gene>
<dbReference type="EMBL" id="JXDI01000003">
    <property type="protein sequence ID" value="KAF2406740.1"/>
    <property type="molecule type" value="Genomic_DNA"/>
</dbReference>
<feature type="region of interest" description="Disordered" evidence="1">
    <location>
        <begin position="25"/>
        <end position="62"/>
    </location>
</feature>